<comment type="catalytic activity">
    <reaction evidence="3">
        <text>an N-acyl-L-alpha-aminoacyl-tRNA + H2O = an N-acyl-L-amino acid + a tRNA + H(+)</text>
        <dbReference type="Rhea" id="RHEA:54448"/>
        <dbReference type="Rhea" id="RHEA-COMP:10123"/>
        <dbReference type="Rhea" id="RHEA-COMP:13883"/>
        <dbReference type="ChEBI" id="CHEBI:15377"/>
        <dbReference type="ChEBI" id="CHEBI:15378"/>
        <dbReference type="ChEBI" id="CHEBI:59874"/>
        <dbReference type="ChEBI" id="CHEBI:78442"/>
        <dbReference type="ChEBI" id="CHEBI:138191"/>
        <dbReference type="EC" id="3.1.1.29"/>
    </reaction>
</comment>
<dbReference type="Proteomes" id="UP001206895">
    <property type="component" value="Unassembled WGS sequence"/>
</dbReference>
<feature type="compositionally biased region" description="Low complexity" evidence="4">
    <location>
        <begin position="67"/>
        <end position="79"/>
    </location>
</feature>
<keyword evidence="2 5" id="KW-0378">Hydrolase</keyword>
<sequence>MTFADRHRLLTDYVGGGADPADPAQVLAMPVVLHIEKNDPPPRRALLEAAARAAVLLCLDERADAVAPDAADPDPATPNAAPPAPGPWHDGVATWCDARIRKISRRARGAHWVAAQEVAGLTVDTGEAQARAIVPGPVGDLDKRIARLQIGGTDVDGDLDADPTSPGELILWINPTLDMTVGKLAAQVGHASMLAAGLFDTAEALRWWRDGCPLEVAVASEAAWSDLLRRGPDSVAPVRDAGFTEVAPGSVTVIAERALTAPQDRTLGSLHE</sequence>
<dbReference type="Pfam" id="PF01981">
    <property type="entry name" value="PTH2"/>
    <property type="match status" value="1"/>
</dbReference>
<evidence type="ECO:0000313" key="5">
    <source>
        <dbReference type="EMBL" id="MCP2177252.1"/>
    </source>
</evidence>
<dbReference type="GO" id="GO:0016787">
    <property type="term" value="F:hydrolase activity"/>
    <property type="evidence" value="ECO:0007669"/>
    <property type="project" value="UniProtKB-KW"/>
</dbReference>
<dbReference type="RefSeq" id="WP_253662209.1">
    <property type="nucleotide sequence ID" value="NZ_BAAAJQ010000001.1"/>
</dbReference>
<comment type="caution">
    <text evidence="5">The sequence shown here is derived from an EMBL/GenBank/DDBJ whole genome shotgun (WGS) entry which is preliminary data.</text>
</comment>
<evidence type="ECO:0000256" key="2">
    <source>
        <dbReference type="ARBA" id="ARBA00022801"/>
    </source>
</evidence>
<dbReference type="EMBL" id="JAMTCJ010000003">
    <property type="protein sequence ID" value="MCP2177252.1"/>
    <property type="molecule type" value="Genomic_DNA"/>
</dbReference>
<reference evidence="5 6" key="1">
    <citation type="submission" date="2022-06" db="EMBL/GenBank/DDBJ databases">
        <title>Genomic Encyclopedia of Archaeal and Bacterial Type Strains, Phase II (KMG-II): from individual species to whole genera.</title>
        <authorList>
            <person name="Goeker M."/>
        </authorList>
    </citation>
    <scope>NUCLEOTIDE SEQUENCE [LARGE SCALE GENOMIC DNA]</scope>
    <source>
        <strain evidence="5 6">DSM 44693</strain>
    </source>
</reference>
<gene>
    <name evidence="5" type="ORF">LX13_003080</name>
</gene>
<accession>A0ABT1HG74</accession>
<name>A0ABT1HG74_9NOCA</name>
<dbReference type="EC" id="3.1.1.29" evidence="1"/>
<evidence type="ECO:0000256" key="3">
    <source>
        <dbReference type="ARBA" id="ARBA00048707"/>
    </source>
</evidence>
<dbReference type="InterPro" id="IPR023476">
    <property type="entry name" value="Pep_tRNA_hydro_II_dom_sf"/>
</dbReference>
<dbReference type="Gene3D" id="3.40.1490.10">
    <property type="entry name" value="Bit1"/>
    <property type="match status" value="1"/>
</dbReference>
<evidence type="ECO:0000256" key="4">
    <source>
        <dbReference type="SAM" id="MobiDB-lite"/>
    </source>
</evidence>
<dbReference type="InterPro" id="IPR002833">
    <property type="entry name" value="PTH2"/>
</dbReference>
<keyword evidence="6" id="KW-1185">Reference proteome</keyword>
<protein>
    <recommendedName>
        <fullName evidence="1">peptidyl-tRNA hydrolase</fullName>
        <ecNumber evidence="1">3.1.1.29</ecNumber>
    </recommendedName>
</protein>
<organism evidence="5 6">
    <name type="scientific">Williamsia maris</name>
    <dbReference type="NCBI Taxonomy" id="72806"/>
    <lineage>
        <taxon>Bacteria</taxon>
        <taxon>Bacillati</taxon>
        <taxon>Actinomycetota</taxon>
        <taxon>Actinomycetes</taxon>
        <taxon>Mycobacteriales</taxon>
        <taxon>Nocardiaceae</taxon>
        <taxon>Williamsia</taxon>
    </lineage>
</organism>
<evidence type="ECO:0000313" key="6">
    <source>
        <dbReference type="Proteomes" id="UP001206895"/>
    </source>
</evidence>
<proteinExistence type="predicted"/>
<feature type="region of interest" description="Disordered" evidence="4">
    <location>
        <begin position="67"/>
        <end position="90"/>
    </location>
</feature>
<evidence type="ECO:0000256" key="1">
    <source>
        <dbReference type="ARBA" id="ARBA00013260"/>
    </source>
</evidence>
<dbReference type="SUPFAM" id="SSF102462">
    <property type="entry name" value="Peptidyl-tRNA hydrolase II"/>
    <property type="match status" value="1"/>
</dbReference>